<reference evidence="3 4" key="1">
    <citation type="submission" date="2019-09" db="EMBL/GenBank/DDBJ databases">
        <title>A chromosome-level genome assembly of the Chinese tupelo Nyssa sinensis.</title>
        <authorList>
            <person name="Yang X."/>
            <person name="Kang M."/>
            <person name="Yang Y."/>
            <person name="Xiong H."/>
            <person name="Wang M."/>
            <person name="Zhang Z."/>
            <person name="Wang Z."/>
            <person name="Wu H."/>
            <person name="Ma T."/>
            <person name="Liu J."/>
            <person name="Xi Z."/>
        </authorList>
    </citation>
    <scope>NUCLEOTIDE SEQUENCE [LARGE SCALE GENOMIC DNA]</scope>
    <source>
        <strain evidence="3">J267</strain>
        <tissue evidence="3">Leaf</tissue>
    </source>
</reference>
<dbReference type="AlphaFoldDB" id="A0A5J4ZZG4"/>
<evidence type="ECO:0000256" key="1">
    <source>
        <dbReference type="ARBA" id="ARBA00022737"/>
    </source>
</evidence>
<gene>
    <name evidence="3" type="ORF">F0562_010616</name>
</gene>
<accession>A0A5J4ZZG4</accession>
<proteinExistence type="predicted"/>
<evidence type="ECO:0000313" key="4">
    <source>
        <dbReference type="Proteomes" id="UP000325577"/>
    </source>
</evidence>
<keyword evidence="1" id="KW-0677">Repeat</keyword>
<organism evidence="3 4">
    <name type="scientific">Nyssa sinensis</name>
    <dbReference type="NCBI Taxonomy" id="561372"/>
    <lineage>
        <taxon>Eukaryota</taxon>
        <taxon>Viridiplantae</taxon>
        <taxon>Streptophyta</taxon>
        <taxon>Embryophyta</taxon>
        <taxon>Tracheophyta</taxon>
        <taxon>Spermatophyta</taxon>
        <taxon>Magnoliopsida</taxon>
        <taxon>eudicotyledons</taxon>
        <taxon>Gunneridae</taxon>
        <taxon>Pentapetalae</taxon>
        <taxon>asterids</taxon>
        <taxon>Cornales</taxon>
        <taxon>Nyssaceae</taxon>
        <taxon>Nyssa</taxon>
    </lineage>
</organism>
<keyword evidence="2" id="KW-0694">RNA-binding</keyword>
<evidence type="ECO:0000313" key="3">
    <source>
        <dbReference type="EMBL" id="KAA8524193.1"/>
    </source>
</evidence>
<dbReference type="GO" id="GO:0003723">
    <property type="term" value="F:RNA binding"/>
    <property type="evidence" value="ECO:0007669"/>
    <property type="project" value="UniProtKB-KW"/>
</dbReference>
<protein>
    <submittedName>
        <fullName evidence="3">Uncharacterized protein</fullName>
    </submittedName>
</protein>
<name>A0A5J4ZZG4_9ASTE</name>
<dbReference type="PANTHER" id="PTHR13976">
    <property type="entry name" value="HETEROGENEOUS NUCLEAR RIBONUCLEOPROTEIN-RELATED"/>
    <property type="match status" value="1"/>
</dbReference>
<keyword evidence="4" id="KW-1185">Reference proteome</keyword>
<dbReference type="EMBL" id="CM018047">
    <property type="protein sequence ID" value="KAA8524193.1"/>
    <property type="molecule type" value="Genomic_DNA"/>
</dbReference>
<evidence type="ECO:0000256" key="2">
    <source>
        <dbReference type="ARBA" id="ARBA00022884"/>
    </source>
</evidence>
<dbReference type="InterPro" id="IPR050666">
    <property type="entry name" value="ESRP"/>
</dbReference>
<dbReference type="OrthoDB" id="431068at2759"/>
<sequence length="139" mass="15365">MRGFLGLELNSEVLSVNSSVFTGLIADYWKGSSLMYNPPTLYSNTDQHSPFLIVRLLGLPFICVETDIADFFHGLDMVDVLFVHKIGKFTREASSVLGYPFQVNFAFRGTGSVGGAVKLNHGHCDKLGQWAMYVVKLKG</sequence>
<dbReference type="Proteomes" id="UP000325577">
    <property type="component" value="Linkage Group LG4"/>
</dbReference>